<evidence type="ECO:0000256" key="8">
    <source>
        <dbReference type="SAM" id="Phobius"/>
    </source>
</evidence>
<dbReference type="GO" id="GO:0008519">
    <property type="term" value="F:ammonium channel activity"/>
    <property type="evidence" value="ECO:0007669"/>
    <property type="project" value="InterPro"/>
</dbReference>
<dbReference type="HOGENOM" id="CLU_000445_33_1_5"/>
<dbReference type="STRING" id="991905.SL003B_0244"/>
<accession>F2J0E8</accession>
<dbReference type="InterPro" id="IPR019879">
    <property type="entry name" value="Ammonium_transptr_marine"/>
</dbReference>
<organism evidence="11 12">
    <name type="scientific">Polymorphum gilvum (strain LMG 25793 / CGMCC 1.9160 / SL003B-26A1)</name>
    <dbReference type="NCBI Taxonomy" id="991905"/>
    <lineage>
        <taxon>Bacteria</taxon>
        <taxon>Pseudomonadati</taxon>
        <taxon>Pseudomonadota</taxon>
        <taxon>Alphaproteobacteria</taxon>
        <taxon>Rhodobacterales</taxon>
        <taxon>Paracoccaceae</taxon>
        <taxon>Polymorphum</taxon>
    </lineage>
</organism>
<dbReference type="eggNOG" id="COG0004">
    <property type="taxonomic scope" value="Bacteria"/>
</dbReference>
<dbReference type="Proteomes" id="UP000008130">
    <property type="component" value="Chromosome"/>
</dbReference>
<feature type="transmembrane region" description="Helical" evidence="8">
    <location>
        <begin position="161"/>
        <end position="180"/>
    </location>
</feature>
<keyword evidence="6 8" id="KW-0472">Membrane</keyword>
<dbReference type="GO" id="GO:0016020">
    <property type="term" value="C:membrane"/>
    <property type="evidence" value="ECO:0007669"/>
    <property type="project" value="UniProtKB-SubCell"/>
</dbReference>
<feature type="chain" id="PRO_5003283964" evidence="9">
    <location>
        <begin position="32"/>
        <end position="469"/>
    </location>
</feature>
<dbReference type="Gene3D" id="1.10.3430.10">
    <property type="entry name" value="Ammonium transporter AmtB like domains"/>
    <property type="match status" value="1"/>
</dbReference>
<protein>
    <submittedName>
        <fullName evidence="11">Ammonium transporter</fullName>
    </submittedName>
</protein>
<keyword evidence="4 8" id="KW-0812">Transmembrane</keyword>
<dbReference type="GO" id="GO:0097272">
    <property type="term" value="P:ammonium homeostasis"/>
    <property type="evidence" value="ECO:0007669"/>
    <property type="project" value="TreeGrafter"/>
</dbReference>
<feature type="transmembrane region" description="Helical" evidence="8">
    <location>
        <begin position="381"/>
        <end position="401"/>
    </location>
</feature>
<evidence type="ECO:0000313" key="12">
    <source>
        <dbReference type="Proteomes" id="UP000008130"/>
    </source>
</evidence>
<dbReference type="PANTHER" id="PTHR11730">
    <property type="entry name" value="AMMONIUM TRANSPORTER"/>
    <property type="match status" value="1"/>
</dbReference>
<dbReference type="PANTHER" id="PTHR11730:SF62">
    <property type="entry name" value="AMMONIUM TRANSPORTER SLL1017-RELATED"/>
    <property type="match status" value="1"/>
</dbReference>
<evidence type="ECO:0000256" key="4">
    <source>
        <dbReference type="ARBA" id="ARBA00022692"/>
    </source>
</evidence>
<dbReference type="Pfam" id="PF00909">
    <property type="entry name" value="Ammonium_transp"/>
    <property type="match status" value="1"/>
</dbReference>
<evidence type="ECO:0000256" key="3">
    <source>
        <dbReference type="ARBA" id="ARBA00022448"/>
    </source>
</evidence>
<dbReference type="InterPro" id="IPR018047">
    <property type="entry name" value="Ammonium_transpt_CS"/>
</dbReference>
<evidence type="ECO:0000256" key="2">
    <source>
        <dbReference type="ARBA" id="ARBA00005887"/>
    </source>
</evidence>
<gene>
    <name evidence="11" type="ordered locus">SL003B_0244</name>
</gene>
<evidence type="ECO:0000256" key="9">
    <source>
        <dbReference type="SAM" id="SignalP"/>
    </source>
</evidence>
<feature type="transmembrane region" description="Helical" evidence="8">
    <location>
        <begin position="60"/>
        <end position="81"/>
    </location>
</feature>
<feature type="transmembrane region" description="Helical" evidence="8">
    <location>
        <begin position="407"/>
        <end position="432"/>
    </location>
</feature>
<evidence type="ECO:0000256" key="1">
    <source>
        <dbReference type="ARBA" id="ARBA00004141"/>
    </source>
</evidence>
<feature type="transmembrane region" description="Helical" evidence="8">
    <location>
        <begin position="102"/>
        <end position="121"/>
    </location>
</feature>
<keyword evidence="5 8" id="KW-1133">Transmembrane helix</keyword>
<keyword evidence="3" id="KW-0813">Transport</keyword>
<dbReference type="InterPro" id="IPR029020">
    <property type="entry name" value="Ammonium/urea_transptr"/>
</dbReference>
<dbReference type="PROSITE" id="PS01219">
    <property type="entry name" value="AMMONIUM_TRANSP"/>
    <property type="match status" value="1"/>
</dbReference>
<comment type="similarity">
    <text evidence="2">Belongs to the ammonia transporter channel (TC 1.A.11.2) family.</text>
</comment>
<keyword evidence="7" id="KW-0924">Ammonia transport</keyword>
<feature type="transmembrane region" description="Helical" evidence="8">
    <location>
        <begin position="187"/>
        <end position="209"/>
    </location>
</feature>
<dbReference type="NCBIfam" id="TIGR03644">
    <property type="entry name" value="marine_trans_1"/>
    <property type="match status" value="1"/>
</dbReference>
<feature type="domain" description="Ammonium transporter AmtB-like" evidence="10">
    <location>
        <begin position="67"/>
        <end position="459"/>
    </location>
</feature>
<feature type="signal peptide" evidence="9">
    <location>
        <begin position="1"/>
        <end position="31"/>
    </location>
</feature>
<sequence>MVQEVSTMKKLVAFGALSLTAFGLMAVPSLAQDTTTAAEAAEAVVEAAAPAYALASETAYIFNTLLFLLGGFLVMWMAAGFAMLEAGLVRSKNVSMQCLKNIALYSIAGLMFWITGYNLMYTGVDGGFIGSFGPYSFDPVGLEGADTAALLDTGYSTASDWFFQMVFVATAASIVSGTLAERIKLWPFLLFTVVLTGFIYPIAGSWQWGAGWLSEMGFSDFAGSTLVHSVGGWAALAGALILGARRGKYGPNGQVTPLPGSSMPLATLGTFILWLGWFGFNGASQLAMGTIGDVSDVSRIFANTNMAAAAGVIVAMILTQILYKKVDVTMALNGALAGLVSITAEPLAPSVLQAVFIGGVGGAIVVFAVPMLDKLKIDDVVGAIPVHLIAGMWGTLIVPLSNGETSYATQIIGIVSYGVFTLVCSAIVWMVLKAVVGIRVSPEEEALGLDKVEVGVEAYPEFGQGSQRL</sequence>
<evidence type="ECO:0000256" key="5">
    <source>
        <dbReference type="ARBA" id="ARBA00022989"/>
    </source>
</evidence>
<evidence type="ECO:0000256" key="6">
    <source>
        <dbReference type="ARBA" id="ARBA00023136"/>
    </source>
</evidence>
<dbReference type="AlphaFoldDB" id="F2J0E8"/>
<proteinExistence type="inferred from homology"/>
<name>F2J0E8_POLGS</name>
<dbReference type="InterPro" id="IPR024041">
    <property type="entry name" value="NH4_transpt_AmtB-like_dom"/>
</dbReference>
<keyword evidence="9" id="KW-0732">Signal</keyword>
<feature type="transmembrane region" description="Helical" evidence="8">
    <location>
        <begin position="350"/>
        <end position="369"/>
    </location>
</feature>
<evidence type="ECO:0000256" key="7">
    <source>
        <dbReference type="ARBA" id="ARBA00023177"/>
    </source>
</evidence>
<comment type="subcellular location">
    <subcellularLocation>
        <location evidence="1">Membrane</location>
        <topology evidence="1">Multi-pass membrane protein</topology>
    </subcellularLocation>
</comment>
<evidence type="ECO:0000259" key="10">
    <source>
        <dbReference type="Pfam" id="PF00909"/>
    </source>
</evidence>
<reference evidence="11 12" key="1">
    <citation type="journal article" date="2011" name="J. Bacteriol.">
        <title>Complete genome sequence of Polymorphum gilvum SL003B-26A1T, a crude oil-degrading bacterium from oil-polluted saline soil.</title>
        <authorList>
            <person name="Li S.G."/>
            <person name="Tang Y.Q."/>
            <person name="Nie Y."/>
            <person name="Cai M."/>
            <person name="Wu X.L."/>
        </authorList>
    </citation>
    <scope>NUCLEOTIDE SEQUENCE [LARGE SCALE GENOMIC DNA]</scope>
    <source>
        <strain evidence="12">LMG 25793 / CGMCC 1.9160 / SL003B-26A1</strain>
    </source>
</reference>
<feature type="transmembrane region" description="Helical" evidence="8">
    <location>
        <begin position="263"/>
        <end position="280"/>
    </location>
</feature>
<dbReference type="KEGG" id="pgv:SL003B_0244"/>
<dbReference type="SUPFAM" id="SSF111352">
    <property type="entry name" value="Ammonium transporter"/>
    <property type="match status" value="1"/>
</dbReference>
<feature type="transmembrane region" description="Helical" evidence="8">
    <location>
        <begin position="300"/>
        <end position="319"/>
    </location>
</feature>
<dbReference type="PATRIC" id="fig|991905.3.peg.248"/>
<dbReference type="EMBL" id="CP002568">
    <property type="protein sequence ID" value="ADZ68682.1"/>
    <property type="molecule type" value="Genomic_DNA"/>
</dbReference>
<evidence type="ECO:0000313" key="11">
    <source>
        <dbReference type="EMBL" id="ADZ68682.1"/>
    </source>
</evidence>
<keyword evidence="12" id="KW-1185">Reference proteome</keyword>